<dbReference type="Proteomes" id="UP000054308">
    <property type="component" value="Unassembled WGS sequence"/>
</dbReference>
<protein>
    <submittedName>
        <fullName evidence="2">Uncharacterized protein</fullName>
    </submittedName>
</protein>
<gene>
    <name evidence="2" type="ORF">N300_14186</name>
</gene>
<feature type="region of interest" description="Disordered" evidence="1">
    <location>
        <begin position="1"/>
        <end position="95"/>
    </location>
</feature>
<evidence type="ECO:0000313" key="3">
    <source>
        <dbReference type="Proteomes" id="UP000054308"/>
    </source>
</evidence>
<sequence>MRAMADQAVLAADTSPTLTASPGSPHPTDTREDSGPREGCGLLFPGDGDQKTSQPGGMLLADLPWAPQPRLSPAKSRTAPSSPSISPSESRAALL</sequence>
<feature type="non-terminal residue" evidence="2">
    <location>
        <position position="95"/>
    </location>
</feature>
<name>A0A091HK18_CALAN</name>
<feature type="compositionally biased region" description="Low complexity" evidence="1">
    <location>
        <begin position="76"/>
        <end position="95"/>
    </location>
</feature>
<evidence type="ECO:0000256" key="1">
    <source>
        <dbReference type="SAM" id="MobiDB-lite"/>
    </source>
</evidence>
<dbReference type="AlphaFoldDB" id="A0A091HK18"/>
<reference evidence="2 3" key="1">
    <citation type="submission" date="2014-04" db="EMBL/GenBank/DDBJ databases">
        <title>Genome evolution of avian class.</title>
        <authorList>
            <person name="Zhang G."/>
            <person name="Li C."/>
        </authorList>
    </citation>
    <scope>NUCLEOTIDE SEQUENCE [LARGE SCALE GENOMIC DNA]</scope>
    <source>
        <strain evidence="2">BGI_N300</strain>
    </source>
</reference>
<proteinExistence type="predicted"/>
<keyword evidence="3" id="KW-1185">Reference proteome</keyword>
<dbReference type="EMBL" id="KL217471">
    <property type="protein sequence ID" value="KFO95534.1"/>
    <property type="molecule type" value="Genomic_DNA"/>
</dbReference>
<accession>A0A091HK18</accession>
<evidence type="ECO:0000313" key="2">
    <source>
        <dbReference type="EMBL" id="KFO95534.1"/>
    </source>
</evidence>
<organism evidence="2 3">
    <name type="scientific">Calypte anna</name>
    <name type="common">Anna's hummingbird</name>
    <name type="synonym">Archilochus anna</name>
    <dbReference type="NCBI Taxonomy" id="9244"/>
    <lineage>
        <taxon>Eukaryota</taxon>
        <taxon>Metazoa</taxon>
        <taxon>Chordata</taxon>
        <taxon>Craniata</taxon>
        <taxon>Vertebrata</taxon>
        <taxon>Euteleostomi</taxon>
        <taxon>Archelosauria</taxon>
        <taxon>Archosauria</taxon>
        <taxon>Dinosauria</taxon>
        <taxon>Saurischia</taxon>
        <taxon>Theropoda</taxon>
        <taxon>Coelurosauria</taxon>
        <taxon>Aves</taxon>
        <taxon>Neognathae</taxon>
        <taxon>Neoaves</taxon>
        <taxon>Strisores</taxon>
        <taxon>Apodiformes</taxon>
        <taxon>Trochilidae</taxon>
        <taxon>Calypte</taxon>
    </lineage>
</organism>